<feature type="signal peptide" evidence="1">
    <location>
        <begin position="1"/>
        <end position="24"/>
    </location>
</feature>
<dbReference type="RefSeq" id="WP_380869775.1">
    <property type="nucleotide sequence ID" value="NZ_JBHUMA010000006.1"/>
</dbReference>
<dbReference type="Proteomes" id="UP001597393">
    <property type="component" value="Unassembled WGS sequence"/>
</dbReference>
<protein>
    <recommendedName>
        <fullName evidence="4">Lipoprotein</fullName>
    </recommendedName>
</protein>
<name>A0ABW5NKM4_9SPHI</name>
<dbReference type="PROSITE" id="PS51257">
    <property type="entry name" value="PROKAR_LIPOPROTEIN"/>
    <property type="match status" value="1"/>
</dbReference>
<keyword evidence="1" id="KW-0732">Signal</keyword>
<keyword evidence="3" id="KW-1185">Reference proteome</keyword>
<comment type="caution">
    <text evidence="2">The sequence shown here is derived from an EMBL/GenBank/DDBJ whole genome shotgun (WGS) entry which is preliminary data.</text>
</comment>
<sequence>MKILNLKMYSFMLLAVLFAFSACSKDDDPADNDLFTGVYNGRVSFNGGGSTIAEQDGSVRVNKVGDNYTFNFSGDIPSLGDIAMEKGDNNTLRLSNGEFGTISIDASTLRIAFNRDGQTWTANCTR</sequence>
<dbReference type="EMBL" id="JBHUMA010000006">
    <property type="protein sequence ID" value="MFD2599649.1"/>
    <property type="molecule type" value="Genomic_DNA"/>
</dbReference>
<proteinExistence type="predicted"/>
<evidence type="ECO:0000256" key="1">
    <source>
        <dbReference type="SAM" id="SignalP"/>
    </source>
</evidence>
<accession>A0ABW5NKM4</accession>
<feature type="chain" id="PRO_5047305971" description="Lipoprotein" evidence="1">
    <location>
        <begin position="25"/>
        <end position="126"/>
    </location>
</feature>
<organism evidence="2 3">
    <name type="scientific">Sphingobacterium corticis</name>
    <dbReference type="NCBI Taxonomy" id="1812823"/>
    <lineage>
        <taxon>Bacteria</taxon>
        <taxon>Pseudomonadati</taxon>
        <taxon>Bacteroidota</taxon>
        <taxon>Sphingobacteriia</taxon>
        <taxon>Sphingobacteriales</taxon>
        <taxon>Sphingobacteriaceae</taxon>
        <taxon>Sphingobacterium</taxon>
    </lineage>
</organism>
<evidence type="ECO:0000313" key="3">
    <source>
        <dbReference type="Proteomes" id="UP001597393"/>
    </source>
</evidence>
<gene>
    <name evidence="2" type="ORF">ACFSQ3_11860</name>
</gene>
<reference evidence="3" key="1">
    <citation type="journal article" date="2019" name="Int. J. Syst. Evol. Microbiol.">
        <title>The Global Catalogue of Microorganisms (GCM) 10K type strain sequencing project: providing services to taxonomists for standard genome sequencing and annotation.</title>
        <authorList>
            <consortium name="The Broad Institute Genomics Platform"/>
            <consortium name="The Broad Institute Genome Sequencing Center for Infectious Disease"/>
            <person name="Wu L."/>
            <person name="Ma J."/>
        </authorList>
    </citation>
    <scope>NUCLEOTIDE SEQUENCE [LARGE SCALE GENOMIC DNA]</scope>
    <source>
        <strain evidence="3">KCTC 42248</strain>
    </source>
</reference>
<evidence type="ECO:0008006" key="4">
    <source>
        <dbReference type="Google" id="ProtNLM"/>
    </source>
</evidence>
<evidence type="ECO:0000313" key="2">
    <source>
        <dbReference type="EMBL" id="MFD2599649.1"/>
    </source>
</evidence>